<reference evidence="2 3" key="1">
    <citation type="submission" date="2024-10" db="EMBL/GenBank/DDBJ databases">
        <authorList>
            <person name="Yang X.-N."/>
        </authorList>
    </citation>
    <scope>NUCLEOTIDE SEQUENCE [LARGE SCALE GENOMIC DNA]</scope>
    <source>
        <strain evidence="2 3">CAU 1059</strain>
    </source>
</reference>
<dbReference type="Gene3D" id="1.10.238.160">
    <property type="match status" value="1"/>
</dbReference>
<dbReference type="InterPro" id="IPR010260">
    <property type="entry name" value="AlpA"/>
</dbReference>
<accession>A0ABW7I662</accession>
<dbReference type="Pfam" id="PF05930">
    <property type="entry name" value="Phage_AlpA"/>
    <property type="match status" value="1"/>
</dbReference>
<evidence type="ECO:0000313" key="3">
    <source>
        <dbReference type="Proteomes" id="UP001607157"/>
    </source>
</evidence>
<evidence type="ECO:0000256" key="1">
    <source>
        <dbReference type="SAM" id="MobiDB-lite"/>
    </source>
</evidence>
<dbReference type="RefSeq" id="WP_377172710.1">
    <property type="nucleotide sequence ID" value="NZ_JBHTJC010000005.1"/>
</dbReference>
<organism evidence="2 3">
    <name type="scientific">Roseovarius aquimarinus</name>
    <dbReference type="NCBI Taxonomy" id="1229156"/>
    <lineage>
        <taxon>Bacteria</taxon>
        <taxon>Pseudomonadati</taxon>
        <taxon>Pseudomonadota</taxon>
        <taxon>Alphaproteobacteria</taxon>
        <taxon>Rhodobacterales</taxon>
        <taxon>Roseobacteraceae</taxon>
        <taxon>Roseovarius</taxon>
    </lineage>
</organism>
<feature type="region of interest" description="Disordered" evidence="1">
    <location>
        <begin position="1"/>
        <end position="25"/>
    </location>
</feature>
<comment type="caution">
    <text evidence="2">The sequence shown here is derived from an EMBL/GenBank/DDBJ whole genome shotgun (WGS) entry which is preliminary data.</text>
</comment>
<sequence>MPVNDPKVTFNNTPTGMPGEGSTGLPCQHPIEVRGKYLSDVQLAARYGVHRSTPWRWTKADETFPKPVKLSPQCSRWKLSDIEAWEAAKAAALV</sequence>
<evidence type="ECO:0000313" key="2">
    <source>
        <dbReference type="EMBL" id="MFH0253666.1"/>
    </source>
</evidence>
<proteinExistence type="predicted"/>
<dbReference type="EMBL" id="JBIHMM010000001">
    <property type="protein sequence ID" value="MFH0253666.1"/>
    <property type="molecule type" value="Genomic_DNA"/>
</dbReference>
<gene>
    <name evidence="2" type="ORF">ACGRVM_07165</name>
</gene>
<name>A0ABW7I662_9RHOB</name>
<dbReference type="Proteomes" id="UP001607157">
    <property type="component" value="Unassembled WGS sequence"/>
</dbReference>
<keyword evidence="3" id="KW-1185">Reference proteome</keyword>
<protein>
    <submittedName>
        <fullName evidence="2">Helix-turn-helix transcriptional regulator</fullName>
    </submittedName>
</protein>